<dbReference type="Gene3D" id="3.30.420.210">
    <property type="entry name" value="SEP domain"/>
    <property type="match status" value="1"/>
</dbReference>
<dbReference type="Gene3D" id="3.30.460.10">
    <property type="entry name" value="Beta Polymerase, domain 2"/>
    <property type="match status" value="1"/>
</dbReference>
<name>A0A817AHM2_9BILA</name>
<dbReference type="SUPFAM" id="SSF47769">
    <property type="entry name" value="SAM/Pointed domain"/>
    <property type="match status" value="1"/>
</dbReference>
<dbReference type="InterPro" id="IPR036241">
    <property type="entry name" value="NSFL1C_SEP_dom_sf"/>
</dbReference>
<feature type="domain" description="SAM" evidence="1">
    <location>
        <begin position="384"/>
        <end position="450"/>
    </location>
</feature>
<protein>
    <recommendedName>
        <fullName evidence="1">SAM domain-containing protein</fullName>
    </recommendedName>
</protein>
<dbReference type="PANTHER" id="PTHR34822">
    <property type="entry name" value="GRPB DOMAIN PROTEIN (AFU_ORTHOLOGUE AFUA_1G01530)"/>
    <property type="match status" value="1"/>
</dbReference>
<evidence type="ECO:0000313" key="2">
    <source>
        <dbReference type="EMBL" id="CAF2261422.1"/>
    </source>
</evidence>
<comment type="caution">
    <text evidence="2">The sequence shown here is derived from an EMBL/GenBank/DDBJ whole genome shotgun (WGS) entry which is preliminary data.</text>
</comment>
<dbReference type="Pfam" id="PF04229">
    <property type="entry name" value="GrpB"/>
    <property type="match status" value="1"/>
</dbReference>
<sequence length="453" mass="52303">MSTWTIIGIKPATGSNTRVDIIFFKNGFNVNGFDMEVYDDACNGHTNFKESIKRGEIPKEVLESKHYHGRNIDYYFQEKEELGESLVWRNYQSSRVQLQDYNSDWPKLYQKERESIHNALRTFYGHQTEPEKLFDVEHIGSTSVEGMCAKPIIDLLIIAAHYARGLHGHGWNVINVLIQMGYQMRYPQKLACNIEDWLHVDGVLIKEKFIIHMVYVDQLSDTSASDFIAFRDYLRTHPQDRSDYSAQKIKISSNPLAIKDYAQSKNKVVNDLMDKATVWYRANQKFIHIGTFSMDTNQWSCCCAKENEASKDDRRNKFCYVGCYNPALKLNIYHPGRFQYDGYRMDYGAWTCCSDGWYSNGCKKVGIPVFFSTGHCILGDCDRWDVEGVGRWLQSLKHINKDYTASFLTHGINGYLLINSVDDEVLRDVGVSTVLHRRVILKAIDELKQQSSS</sequence>
<gene>
    <name evidence="3" type="ORF">UXM345_LOCUS15589</name>
    <name evidence="2" type="ORF">XDN619_LOCUS36178</name>
</gene>
<dbReference type="Gene3D" id="1.10.150.50">
    <property type="entry name" value="Transcription Factor, Ets-1"/>
    <property type="match status" value="1"/>
</dbReference>
<organism evidence="2 4">
    <name type="scientific">Rotaria magnacalcarata</name>
    <dbReference type="NCBI Taxonomy" id="392030"/>
    <lineage>
        <taxon>Eukaryota</taxon>
        <taxon>Metazoa</taxon>
        <taxon>Spiralia</taxon>
        <taxon>Gnathifera</taxon>
        <taxon>Rotifera</taxon>
        <taxon>Eurotatoria</taxon>
        <taxon>Bdelloidea</taxon>
        <taxon>Philodinida</taxon>
        <taxon>Philodinidae</taxon>
        <taxon>Rotaria</taxon>
    </lineage>
</organism>
<dbReference type="InterPro" id="IPR043519">
    <property type="entry name" value="NT_sf"/>
</dbReference>
<dbReference type="SMART" id="SM00454">
    <property type="entry name" value="SAM"/>
    <property type="match status" value="1"/>
</dbReference>
<dbReference type="Proteomes" id="UP000663887">
    <property type="component" value="Unassembled WGS sequence"/>
</dbReference>
<evidence type="ECO:0000313" key="3">
    <source>
        <dbReference type="EMBL" id="CAF3990770.1"/>
    </source>
</evidence>
<dbReference type="SUPFAM" id="SSF102848">
    <property type="entry name" value="NSFL1 (p97 ATPase) cofactor p47, SEP domain"/>
    <property type="match status" value="1"/>
</dbReference>
<dbReference type="EMBL" id="CAJNRG010018679">
    <property type="protein sequence ID" value="CAF2261422.1"/>
    <property type="molecule type" value="Genomic_DNA"/>
</dbReference>
<evidence type="ECO:0000313" key="4">
    <source>
        <dbReference type="Proteomes" id="UP000663887"/>
    </source>
</evidence>
<evidence type="ECO:0000259" key="1">
    <source>
        <dbReference type="PROSITE" id="PS50105"/>
    </source>
</evidence>
<dbReference type="InterPro" id="IPR001660">
    <property type="entry name" value="SAM"/>
</dbReference>
<dbReference type="PANTHER" id="PTHR34822:SF1">
    <property type="entry name" value="GRPB FAMILY PROTEIN"/>
    <property type="match status" value="1"/>
</dbReference>
<dbReference type="InterPro" id="IPR007344">
    <property type="entry name" value="GrpB/CoaE"/>
</dbReference>
<dbReference type="SUPFAM" id="SSF81301">
    <property type="entry name" value="Nucleotidyltransferase"/>
    <property type="match status" value="1"/>
</dbReference>
<dbReference type="EMBL" id="CAJOBF010001866">
    <property type="protein sequence ID" value="CAF3990770.1"/>
    <property type="molecule type" value="Genomic_DNA"/>
</dbReference>
<proteinExistence type="predicted"/>
<accession>A0A817AHM2</accession>
<reference evidence="2" key="1">
    <citation type="submission" date="2021-02" db="EMBL/GenBank/DDBJ databases">
        <authorList>
            <person name="Nowell W R."/>
        </authorList>
    </citation>
    <scope>NUCLEOTIDE SEQUENCE</scope>
</reference>
<dbReference type="PROSITE" id="PS50105">
    <property type="entry name" value="SAM_DOMAIN"/>
    <property type="match status" value="1"/>
</dbReference>
<dbReference type="InterPro" id="IPR013761">
    <property type="entry name" value="SAM/pointed_sf"/>
</dbReference>
<dbReference type="Proteomes" id="UP000663842">
    <property type="component" value="Unassembled WGS sequence"/>
</dbReference>
<dbReference type="AlphaFoldDB" id="A0A817AHM2"/>
<dbReference type="Pfam" id="PF07647">
    <property type="entry name" value="SAM_2"/>
    <property type="match status" value="1"/>
</dbReference>